<dbReference type="HOGENOM" id="CLU_063432_0_0_4"/>
<keyword evidence="3" id="KW-1185">Reference proteome</keyword>
<dbReference type="AlphaFoldDB" id="E7RV45"/>
<dbReference type="eggNOG" id="COG1960">
    <property type="taxonomic scope" value="Bacteria"/>
</dbReference>
<dbReference type="GO" id="GO:0050660">
    <property type="term" value="F:flavin adenine dinucleotide binding"/>
    <property type="evidence" value="ECO:0007669"/>
    <property type="project" value="InterPro"/>
</dbReference>
<dbReference type="PANTHER" id="PTHR43884:SF12">
    <property type="entry name" value="ISOVALERYL-COA DEHYDROGENASE, MITOCHONDRIAL-RELATED"/>
    <property type="match status" value="1"/>
</dbReference>
<organism evidence="2 3">
    <name type="scientific">Lautropia mirabilis ATCC 51599</name>
    <dbReference type="NCBI Taxonomy" id="887898"/>
    <lineage>
        <taxon>Bacteria</taxon>
        <taxon>Pseudomonadati</taxon>
        <taxon>Pseudomonadota</taxon>
        <taxon>Betaproteobacteria</taxon>
        <taxon>Burkholderiales</taxon>
        <taxon>Burkholderiaceae</taxon>
        <taxon>Lautropia</taxon>
    </lineage>
</organism>
<evidence type="ECO:0000259" key="1">
    <source>
        <dbReference type="Pfam" id="PF02771"/>
    </source>
</evidence>
<feature type="domain" description="Acyl-CoA dehydrogenase/oxidase N-terminal" evidence="1">
    <location>
        <begin position="25"/>
        <end position="130"/>
    </location>
</feature>
<comment type="caution">
    <text evidence="2">The sequence shown here is derived from an EMBL/GenBank/DDBJ whole genome shotgun (WGS) entry which is preliminary data.</text>
</comment>
<protein>
    <recommendedName>
        <fullName evidence="1">Acyl-CoA dehydrogenase/oxidase N-terminal domain-containing protein</fullName>
    </recommendedName>
</protein>
<dbReference type="Pfam" id="PF02771">
    <property type="entry name" value="Acyl-CoA_dh_N"/>
    <property type="match status" value="1"/>
</dbReference>
<evidence type="ECO:0000313" key="3">
    <source>
        <dbReference type="Proteomes" id="UP000011021"/>
    </source>
</evidence>
<gene>
    <name evidence="2" type="ORF">HMPREF0551_0557</name>
</gene>
<accession>E7RV45</accession>
<dbReference type="STRING" id="887898.HMPREF0551_0557"/>
<reference evidence="2 3" key="1">
    <citation type="submission" date="2010-12" db="EMBL/GenBank/DDBJ databases">
        <authorList>
            <person name="Muzny D."/>
            <person name="Qin X."/>
            <person name="Deng J."/>
            <person name="Jiang H."/>
            <person name="Liu Y."/>
            <person name="Qu J."/>
            <person name="Song X.-Z."/>
            <person name="Zhang L."/>
            <person name="Thornton R."/>
            <person name="Coyle M."/>
            <person name="Francisco L."/>
            <person name="Jackson L."/>
            <person name="Javaid M."/>
            <person name="Korchina V."/>
            <person name="Kovar C."/>
            <person name="Mata R."/>
            <person name="Mathew T."/>
            <person name="Ngo R."/>
            <person name="Nguyen L."/>
            <person name="Nguyen N."/>
            <person name="Okwuonu G."/>
            <person name="Ongeri F."/>
            <person name="Pham C."/>
            <person name="Simmons D."/>
            <person name="Wilczek-Boney K."/>
            <person name="Hale W."/>
            <person name="Jakkamsetti A."/>
            <person name="Pham P."/>
            <person name="Ruth R."/>
            <person name="San Lucas F."/>
            <person name="Warren J."/>
            <person name="Zhang J."/>
            <person name="Zhao Z."/>
            <person name="Zhou C."/>
            <person name="Zhu D."/>
            <person name="Lee S."/>
            <person name="Bess C."/>
            <person name="Blankenburg K."/>
            <person name="Forbes L."/>
            <person name="Fu Q."/>
            <person name="Gubbala S."/>
            <person name="Hirani K."/>
            <person name="Jayaseelan J.C."/>
            <person name="Lara F."/>
            <person name="Munidasa M."/>
            <person name="Palculict T."/>
            <person name="Patil S."/>
            <person name="Pu L.-L."/>
            <person name="Saada N."/>
            <person name="Tang L."/>
            <person name="Weissenberger G."/>
            <person name="Zhu Y."/>
            <person name="Hemphill L."/>
            <person name="Shang Y."/>
            <person name="Youmans B."/>
            <person name="Ayvaz T."/>
            <person name="Ross M."/>
            <person name="Santibanez J."/>
            <person name="Aqrawi P."/>
            <person name="Gross S."/>
            <person name="Joshi V."/>
            <person name="Fowler G."/>
            <person name="Nazareth L."/>
            <person name="Reid J."/>
            <person name="Worley K."/>
            <person name="Petrosino J."/>
            <person name="Highlander S."/>
            <person name="Gibbs R."/>
        </authorList>
    </citation>
    <scope>NUCLEOTIDE SEQUENCE [LARGE SCALE GENOMIC DNA]</scope>
    <source>
        <strain evidence="2 3">ATCC 51599</strain>
    </source>
</reference>
<dbReference type="SUPFAM" id="SSF56645">
    <property type="entry name" value="Acyl-CoA dehydrogenase NM domain-like"/>
    <property type="match status" value="1"/>
</dbReference>
<sequence>MSAAVLEQETVEHLSSLAEEIDRPDDAEMLEAVREIAQGPLAAIVDDIDRGLYPKEIMQQLGEVGAFRAQLAGLPGGASYAGAIQAIAEVSKVCASTGFLMWCQISCALYLERSPHVEALQDTLLELVTGEAMGGTGLSNAMKSITGIEENRLKARPDGDGFIVDGMLPWVSNLGPDHHFCAMAEVQTDDGPRELMFLANCQDDGISLSPCPTFSGMEGTATLGLGFSGHRVPARNIVAWPARPYLASIRAAFVLLQCGIGWGVIQGAIDSMREVEASLGHVNRFLDDQPDALQAELDAIVARVQKLAATPFETSNAFFVDVLKVRGEAAELSLRAAQAALLHQGARGYLMKSAPQRRVRESHFVAIVTPAIKHIRKEIARLQALG</sequence>
<dbReference type="InterPro" id="IPR037069">
    <property type="entry name" value="AcylCoA_DH/ox_N_sf"/>
</dbReference>
<dbReference type="PANTHER" id="PTHR43884">
    <property type="entry name" value="ACYL-COA DEHYDROGENASE"/>
    <property type="match status" value="1"/>
</dbReference>
<dbReference type="GO" id="GO:0003995">
    <property type="term" value="F:acyl-CoA dehydrogenase activity"/>
    <property type="evidence" value="ECO:0007669"/>
    <property type="project" value="TreeGrafter"/>
</dbReference>
<name>E7RV45_9BURK</name>
<dbReference type="InterPro" id="IPR046373">
    <property type="entry name" value="Acyl-CoA_Oxase/DH_mid-dom_sf"/>
</dbReference>
<dbReference type="RefSeq" id="WP_005672589.1">
    <property type="nucleotide sequence ID" value="NZ_CP146288.1"/>
</dbReference>
<dbReference type="InterPro" id="IPR009100">
    <property type="entry name" value="AcylCoA_DH/oxidase_NM_dom_sf"/>
</dbReference>
<dbReference type="InterPro" id="IPR013786">
    <property type="entry name" value="AcylCoA_DH/ox_N"/>
</dbReference>
<dbReference type="Gene3D" id="2.40.110.10">
    <property type="entry name" value="Butyryl-CoA Dehydrogenase, subunit A, domain 2"/>
    <property type="match status" value="1"/>
</dbReference>
<proteinExistence type="predicted"/>
<dbReference type="Gene3D" id="1.10.540.10">
    <property type="entry name" value="Acyl-CoA dehydrogenase/oxidase, N-terminal domain"/>
    <property type="match status" value="1"/>
</dbReference>
<evidence type="ECO:0000313" key="2">
    <source>
        <dbReference type="EMBL" id="EFV95649.1"/>
    </source>
</evidence>
<dbReference type="Proteomes" id="UP000011021">
    <property type="component" value="Unassembled WGS sequence"/>
</dbReference>
<dbReference type="EMBL" id="AEQP01000002">
    <property type="protein sequence ID" value="EFV95649.1"/>
    <property type="molecule type" value="Genomic_DNA"/>
</dbReference>